<dbReference type="PANTHER" id="PTHR11066">
    <property type="entry name" value="ACYL-COA THIOESTERASE"/>
    <property type="match status" value="1"/>
</dbReference>
<feature type="domain" description="Acyl-CoA thioesterase-like N-terminal HotDog" evidence="2">
    <location>
        <begin position="45"/>
        <end position="125"/>
    </location>
</feature>
<dbReference type="Pfam" id="PF13622">
    <property type="entry name" value="4HBT_3"/>
    <property type="match status" value="1"/>
</dbReference>
<dbReference type="CDD" id="cd03445">
    <property type="entry name" value="Thioesterase_II_repeat2"/>
    <property type="match status" value="1"/>
</dbReference>
<dbReference type="GO" id="GO:0006637">
    <property type="term" value="P:acyl-CoA metabolic process"/>
    <property type="evidence" value="ECO:0007669"/>
    <property type="project" value="InterPro"/>
</dbReference>
<name>A0A9P9J009_9HYPO</name>
<evidence type="ECO:0000313" key="4">
    <source>
        <dbReference type="EMBL" id="KAH7142209.1"/>
    </source>
</evidence>
<sequence length="374" mass="41741">MSTHHPGPSIPPRSQMERVLSLYRLKGKRDDSDSFSNQEPLQCAPWARGAYGGQLVAQSLLAAYETVPSHFAAHSIHCHFLRAADVDMAIIYHVYRVRDGKSFATRVISATQGHRVILSATASFTQDTETSSKKLKHAASMPLNVPCPDDRPEAVVTQSAAGQGGHGRPCDCVRSVSETRGRPSERRLRQWTRARGRMGDTTPLVVDADMAETQSANTDPSPRDNHHAHLAALTYITDNYFIGTVFRVHNASRFSSPSTPHAMLSTPRGNFADIETLQAYFDALVEEEKSDNREALKNDKRVEMMVTLDHTIFFHRPRGFRADDWLLSEMESPWADDERGVVVQRIWSRHGTLVATAIQEGIVRLSQNEGESRL</sequence>
<dbReference type="EMBL" id="JAGMUV010000010">
    <property type="protein sequence ID" value="KAH7142209.1"/>
    <property type="molecule type" value="Genomic_DNA"/>
</dbReference>
<dbReference type="GO" id="GO:0009062">
    <property type="term" value="P:fatty acid catabolic process"/>
    <property type="evidence" value="ECO:0007669"/>
    <property type="project" value="TreeGrafter"/>
</dbReference>
<dbReference type="SUPFAM" id="SSF54637">
    <property type="entry name" value="Thioesterase/thiol ester dehydrase-isomerase"/>
    <property type="match status" value="2"/>
</dbReference>
<comment type="caution">
    <text evidence="4">The sequence shown here is derived from an EMBL/GenBank/DDBJ whole genome shotgun (WGS) entry which is preliminary data.</text>
</comment>
<evidence type="ECO:0000259" key="3">
    <source>
        <dbReference type="Pfam" id="PF20789"/>
    </source>
</evidence>
<reference evidence="4" key="1">
    <citation type="journal article" date="2021" name="Nat. Commun.">
        <title>Genetic determinants of endophytism in the Arabidopsis root mycobiome.</title>
        <authorList>
            <person name="Mesny F."/>
            <person name="Miyauchi S."/>
            <person name="Thiergart T."/>
            <person name="Pickel B."/>
            <person name="Atanasova L."/>
            <person name="Karlsson M."/>
            <person name="Huettel B."/>
            <person name="Barry K.W."/>
            <person name="Haridas S."/>
            <person name="Chen C."/>
            <person name="Bauer D."/>
            <person name="Andreopoulos W."/>
            <person name="Pangilinan J."/>
            <person name="LaButti K."/>
            <person name="Riley R."/>
            <person name="Lipzen A."/>
            <person name="Clum A."/>
            <person name="Drula E."/>
            <person name="Henrissat B."/>
            <person name="Kohler A."/>
            <person name="Grigoriev I.V."/>
            <person name="Martin F.M."/>
            <person name="Hacquard S."/>
        </authorList>
    </citation>
    <scope>NUCLEOTIDE SEQUENCE</scope>
    <source>
        <strain evidence="4">MPI-CAGE-AT-0147</strain>
    </source>
</reference>
<accession>A0A9P9J009</accession>
<dbReference type="Pfam" id="PF20789">
    <property type="entry name" value="4HBT_3C"/>
    <property type="match status" value="1"/>
</dbReference>
<gene>
    <name evidence="4" type="ORF">EDB81DRAFT_761035</name>
</gene>
<feature type="region of interest" description="Disordered" evidence="1">
    <location>
        <begin position="159"/>
        <end position="186"/>
    </location>
</feature>
<proteinExistence type="predicted"/>
<dbReference type="InterPro" id="IPR049450">
    <property type="entry name" value="ACOT8-like_C"/>
</dbReference>
<dbReference type="GO" id="GO:0047617">
    <property type="term" value="F:fatty acyl-CoA hydrolase activity"/>
    <property type="evidence" value="ECO:0007669"/>
    <property type="project" value="InterPro"/>
</dbReference>
<dbReference type="AlphaFoldDB" id="A0A9P9J009"/>
<dbReference type="PANTHER" id="PTHR11066:SF34">
    <property type="entry name" value="ACYL-COENZYME A THIOESTERASE 8"/>
    <property type="match status" value="1"/>
</dbReference>
<feature type="compositionally biased region" description="Basic and acidic residues" evidence="1">
    <location>
        <begin position="177"/>
        <end position="186"/>
    </location>
</feature>
<dbReference type="InterPro" id="IPR049449">
    <property type="entry name" value="TesB_ACOT8-like_N"/>
</dbReference>
<evidence type="ECO:0000256" key="1">
    <source>
        <dbReference type="SAM" id="MobiDB-lite"/>
    </source>
</evidence>
<dbReference type="GO" id="GO:0005782">
    <property type="term" value="C:peroxisomal matrix"/>
    <property type="evidence" value="ECO:0007669"/>
    <property type="project" value="UniProtKB-SubCell"/>
</dbReference>
<evidence type="ECO:0000259" key="2">
    <source>
        <dbReference type="Pfam" id="PF13622"/>
    </source>
</evidence>
<protein>
    <submittedName>
        <fullName evidence="4">Palmitoyl-CoA hydrolase</fullName>
    </submittedName>
</protein>
<feature type="domain" description="Acyl-CoA thioesterase-like C-terminal" evidence="3">
    <location>
        <begin position="223"/>
        <end position="363"/>
    </location>
</feature>
<dbReference type="InterPro" id="IPR003703">
    <property type="entry name" value="Acyl_CoA_thio"/>
</dbReference>
<dbReference type="CDD" id="cd03444">
    <property type="entry name" value="Thioesterase_II_repeat1"/>
    <property type="match status" value="1"/>
</dbReference>
<keyword evidence="4" id="KW-0378">Hydrolase</keyword>
<dbReference type="OrthoDB" id="68328at2759"/>
<dbReference type="InterPro" id="IPR029069">
    <property type="entry name" value="HotDog_dom_sf"/>
</dbReference>
<keyword evidence="5" id="KW-1185">Reference proteome</keyword>
<dbReference type="Gene3D" id="3.10.129.10">
    <property type="entry name" value="Hotdog Thioesterase"/>
    <property type="match status" value="2"/>
</dbReference>
<organism evidence="4 5">
    <name type="scientific">Dactylonectria macrodidyma</name>
    <dbReference type="NCBI Taxonomy" id="307937"/>
    <lineage>
        <taxon>Eukaryota</taxon>
        <taxon>Fungi</taxon>
        <taxon>Dikarya</taxon>
        <taxon>Ascomycota</taxon>
        <taxon>Pezizomycotina</taxon>
        <taxon>Sordariomycetes</taxon>
        <taxon>Hypocreomycetidae</taxon>
        <taxon>Hypocreales</taxon>
        <taxon>Nectriaceae</taxon>
        <taxon>Dactylonectria</taxon>
    </lineage>
</organism>
<dbReference type="Proteomes" id="UP000738349">
    <property type="component" value="Unassembled WGS sequence"/>
</dbReference>
<evidence type="ECO:0000313" key="5">
    <source>
        <dbReference type="Proteomes" id="UP000738349"/>
    </source>
</evidence>